<dbReference type="GO" id="GO:0005886">
    <property type="term" value="C:plasma membrane"/>
    <property type="evidence" value="ECO:0007669"/>
    <property type="project" value="UniProtKB-SubCell"/>
</dbReference>
<comment type="similarity">
    <text evidence="2">Belongs to the binding-protein-dependent transport system permease family. CysTW subfamily.</text>
</comment>
<feature type="transmembrane region" description="Helical" evidence="13">
    <location>
        <begin position="202"/>
        <end position="228"/>
    </location>
</feature>
<evidence type="ECO:0000256" key="7">
    <source>
        <dbReference type="ARBA" id="ARBA00022692"/>
    </source>
</evidence>
<evidence type="ECO:0000256" key="3">
    <source>
        <dbReference type="ARBA" id="ARBA00011779"/>
    </source>
</evidence>
<organism evidence="15 16">
    <name type="scientific">Raoultella planticola</name>
    <name type="common">Klebsiella planticola</name>
    <dbReference type="NCBI Taxonomy" id="575"/>
    <lineage>
        <taxon>Bacteria</taxon>
        <taxon>Pseudomonadati</taxon>
        <taxon>Pseudomonadota</taxon>
        <taxon>Gammaproteobacteria</taxon>
        <taxon>Enterobacterales</taxon>
        <taxon>Enterobacteriaceae</taxon>
        <taxon>Klebsiella/Raoultella group</taxon>
        <taxon>Raoultella</taxon>
    </lineage>
</organism>
<dbReference type="PANTHER" id="PTHR30406">
    <property type="entry name" value="SULFATE TRANSPORT SYSTEM PERMEASE PROTEIN"/>
    <property type="match status" value="1"/>
</dbReference>
<feature type="transmembrane region" description="Helical" evidence="13">
    <location>
        <begin position="101"/>
        <end position="124"/>
    </location>
</feature>
<dbReference type="InterPro" id="IPR035906">
    <property type="entry name" value="MetI-like_sf"/>
</dbReference>
<dbReference type="NCBIfam" id="TIGR00969">
    <property type="entry name" value="3a0106s02"/>
    <property type="match status" value="1"/>
</dbReference>
<dbReference type="InterPro" id="IPR000515">
    <property type="entry name" value="MetI-like"/>
</dbReference>
<dbReference type="AlphaFoldDB" id="A0A485C0E2"/>
<evidence type="ECO:0000256" key="13">
    <source>
        <dbReference type="SAM" id="Phobius"/>
    </source>
</evidence>
<gene>
    <name evidence="15" type="primary">cysW_5</name>
    <name evidence="15" type="ORF">NCTC12998_05270</name>
</gene>
<feature type="transmembrane region" description="Helical" evidence="13">
    <location>
        <begin position="63"/>
        <end position="89"/>
    </location>
</feature>
<comment type="subcellular location">
    <subcellularLocation>
        <location evidence="1">Cell inner membrane</location>
        <topology evidence="1">Multi-pass membrane protein</topology>
    </subcellularLocation>
</comment>
<evidence type="ECO:0000256" key="4">
    <source>
        <dbReference type="ARBA" id="ARBA00022448"/>
    </source>
</evidence>
<dbReference type="NCBIfam" id="TIGR02140">
    <property type="entry name" value="permease_CysW"/>
    <property type="match status" value="1"/>
</dbReference>
<dbReference type="EMBL" id="CAADJE010000025">
    <property type="protein sequence ID" value="VFS78980.1"/>
    <property type="molecule type" value="Genomic_DNA"/>
</dbReference>
<dbReference type="Gene3D" id="3.40.50.300">
    <property type="entry name" value="P-loop containing nucleotide triphosphate hydrolases"/>
    <property type="match status" value="1"/>
</dbReference>
<protein>
    <recommendedName>
        <fullName evidence="12">Sulfate transport system permease protein CysW</fullName>
    </recommendedName>
</protein>
<comment type="subunit">
    <text evidence="3">The complex is composed of two ATP-binding proteins (CysA), two transmembrane proteins (CysT and CysW) and a solute-binding protein (CysP).</text>
</comment>
<dbReference type="InterPro" id="IPR027417">
    <property type="entry name" value="P-loop_NTPase"/>
</dbReference>
<reference evidence="15 16" key="1">
    <citation type="submission" date="2019-03" db="EMBL/GenBank/DDBJ databases">
        <authorList>
            <consortium name="Pathogen Informatics"/>
        </authorList>
    </citation>
    <scope>NUCLEOTIDE SEQUENCE [LARGE SCALE GENOMIC DNA]</scope>
    <source>
        <strain evidence="15 16">NCTC12998</strain>
    </source>
</reference>
<dbReference type="Pfam" id="PF00528">
    <property type="entry name" value="BPD_transp_1"/>
    <property type="match status" value="1"/>
</dbReference>
<comment type="function">
    <text evidence="11">Part of the ABC transporter complex CysAWTP (TC 3.A.1.6.1) involved in sulfate/thiosulfate import. Probably responsible for the translocation of the substrate across the membrane.</text>
</comment>
<sequence length="360" mass="39991">MAEVTQLKRYDAPRINWGKWFLIGTGILVSAFILIVPMVYIFVQAFSKGLMPVLHNLANPDMLHAIWLTVMIALITVPVNLVFGTLLAWLVTRFNFPGRQLLLTLLDIPFAVSPVVAGLVYLLFYGSNGPLGGWLDAHNLQIMFAWPGMVLATIFVTCPFVVRELVPVMISQGSNEDEAAILLGASGWQMFRRVTLPNIRWALLYGVVLTNARAIGEFGAVSVVSGSIRGETLSLPLQIELLEQDYNTVGSFTAAALLTLMAILTLFLKSMLQWRLANQENARNWRGIMSIEIVNIKKSFGRTQVLNDISLDIPSGQMVALLGPSGSGKNHAAAYYCWSGESIQRSYSFPWYRREPRSRP</sequence>
<evidence type="ECO:0000259" key="14">
    <source>
        <dbReference type="PROSITE" id="PS50928"/>
    </source>
</evidence>
<keyword evidence="5" id="KW-1003">Cell membrane</keyword>
<dbReference type="PROSITE" id="PS50928">
    <property type="entry name" value="ABC_TM1"/>
    <property type="match status" value="1"/>
</dbReference>
<dbReference type="NCBIfam" id="NF008620">
    <property type="entry name" value="PRK11602.1"/>
    <property type="match status" value="1"/>
</dbReference>
<keyword evidence="4" id="KW-0813">Transport</keyword>
<dbReference type="GO" id="GO:0015419">
    <property type="term" value="F:ABC-type sulfate transporter activity"/>
    <property type="evidence" value="ECO:0007669"/>
    <property type="project" value="InterPro"/>
</dbReference>
<dbReference type="InterPro" id="IPR011866">
    <property type="entry name" value="CysW_permease"/>
</dbReference>
<evidence type="ECO:0000256" key="5">
    <source>
        <dbReference type="ARBA" id="ARBA00022475"/>
    </source>
</evidence>
<evidence type="ECO:0000256" key="12">
    <source>
        <dbReference type="ARBA" id="ARBA00067681"/>
    </source>
</evidence>
<feature type="transmembrane region" description="Helical" evidence="13">
    <location>
        <begin position="144"/>
        <end position="162"/>
    </location>
</feature>
<evidence type="ECO:0000256" key="11">
    <source>
        <dbReference type="ARBA" id="ARBA00025323"/>
    </source>
</evidence>
<feature type="transmembrane region" description="Helical" evidence="13">
    <location>
        <begin position="20"/>
        <end position="43"/>
    </location>
</feature>
<keyword evidence="9" id="KW-0764">Sulfate transport</keyword>
<dbReference type="FunFam" id="1.10.3720.10:FF:000015">
    <property type="entry name" value="Sulfate ABC transporter, permease CysW"/>
    <property type="match status" value="1"/>
</dbReference>
<evidence type="ECO:0000256" key="6">
    <source>
        <dbReference type="ARBA" id="ARBA00022519"/>
    </source>
</evidence>
<dbReference type="SUPFAM" id="SSF52540">
    <property type="entry name" value="P-loop containing nucleoside triphosphate hydrolases"/>
    <property type="match status" value="1"/>
</dbReference>
<evidence type="ECO:0000256" key="10">
    <source>
        <dbReference type="ARBA" id="ARBA00023136"/>
    </source>
</evidence>
<feature type="transmembrane region" description="Helical" evidence="13">
    <location>
        <begin position="248"/>
        <end position="268"/>
    </location>
</feature>
<dbReference type="PANTHER" id="PTHR30406:SF9">
    <property type="entry name" value="SULFATE TRANSPORT SYSTEM PERMEASE PROTEIN CYSW"/>
    <property type="match status" value="1"/>
</dbReference>
<evidence type="ECO:0000256" key="2">
    <source>
        <dbReference type="ARBA" id="ARBA00007069"/>
    </source>
</evidence>
<keyword evidence="6" id="KW-0997">Cell inner membrane</keyword>
<proteinExistence type="inferred from homology"/>
<evidence type="ECO:0000313" key="15">
    <source>
        <dbReference type="EMBL" id="VFS78980.1"/>
    </source>
</evidence>
<name>A0A485C0E2_RAOPL</name>
<feature type="domain" description="ABC transmembrane type-1" evidence="14">
    <location>
        <begin position="66"/>
        <end position="270"/>
    </location>
</feature>
<dbReference type="CDD" id="cd06261">
    <property type="entry name" value="TM_PBP2"/>
    <property type="match status" value="1"/>
</dbReference>
<keyword evidence="8 13" id="KW-1133">Transmembrane helix</keyword>
<evidence type="ECO:0000256" key="1">
    <source>
        <dbReference type="ARBA" id="ARBA00004429"/>
    </source>
</evidence>
<evidence type="ECO:0000256" key="9">
    <source>
        <dbReference type="ARBA" id="ARBA00023032"/>
    </source>
</evidence>
<evidence type="ECO:0000313" key="16">
    <source>
        <dbReference type="Proteomes" id="UP000345637"/>
    </source>
</evidence>
<keyword evidence="10 13" id="KW-0472">Membrane</keyword>
<dbReference type="Gene3D" id="1.10.3720.10">
    <property type="entry name" value="MetI-like"/>
    <property type="match status" value="1"/>
</dbReference>
<dbReference type="Proteomes" id="UP000345637">
    <property type="component" value="Unassembled WGS sequence"/>
</dbReference>
<accession>A0A485C0E2</accession>
<evidence type="ECO:0000256" key="8">
    <source>
        <dbReference type="ARBA" id="ARBA00022989"/>
    </source>
</evidence>
<dbReference type="SUPFAM" id="SSF161098">
    <property type="entry name" value="MetI-like"/>
    <property type="match status" value="1"/>
</dbReference>
<dbReference type="InterPro" id="IPR005667">
    <property type="entry name" value="Sulph_transpt2"/>
</dbReference>
<keyword evidence="7 13" id="KW-0812">Transmembrane</keyword>